<dbReference type="Proteomes" id="UP000530928">
    <property type="component" value="Unassembled WGS sequence"/>
</dbReference>
<keyword evidence="3" id="KW-1185">Reference proteome</keyword>
<feature type="transmembrane region" description="Helical" evidence="1">
    <location>
        <begin position="73"/>
        <end position="96"/>
    </location>
</feature>
<name>A0A7W0CIX7_9ACTN</name>
<keyword evidence="1" id="KW-0472">Membrane</keyword>
<proteinExistence type="predicted"/>
<feature type="transmembrane region" description="Helical" evidence="1">
    <location>
        <begin position="157"/>
        <end position="176"/>
    </location>
</feature>
<feature type="transmembrane region" description="Helical" evidence="1">
    <location>
        <begin position="125"/>
        <end position="151"/>
    </location>
</feature>
<dbReference type="EMBL" id="JACDUR010000003">
    <property type="protein sequence ID" value="MBA2892006.1"/>
    <property type="molecule type" value="Genomic_DNA"/>
</dbReference>
<protein>
    <submittedName>
        <fullName evidence="2">Uncharacterized protein</fullName>
    </submittedName>
</protein>
<reference evidence="2 3" key="1">
    <citation type="submission" date="2020-07" db="EMBL/GenBank/DDBJ databases">
        <title>Genomic Encyclopedia of Type Strains, Phase IV (KMG-IV): sequencing the most valuable type-strain genomes for metagenomic binning, comparative biology and taxonomic classification.</title>
        <authorList>
            <person name="Goeker M."/>
        </authorList>
    </citation>
    <scope>NUCLEOTIDE SEQUENCE [LARGE SCALE GENOMIC DNA]</scope>
    <source>
        <strain evidence="2 3">DSM 45533</strain>
    </source>
</reference>
<feature type="transmembrane region" description="Helical" evidence="1">
    <location>
        <begin position="102"/>
        <end position="118"/>
    </location>
</feature>
<sequence>MHMNGMLVGAVFGAVFVVVNAGEPLDPAVVTILRIAAIAGAASVLAMWLLAVRQARTGAAPPQPRRTLLTKGYWWAVIAEVILLFGGIRVLGAVGVPTEVNVAWVALVVGLHFVPIAISWKEPRLYLPTVVLSLLGVAGFVMAALGALAWVPVVSGVLPGVFMLAATVGVSVRGFGPTAVTSG</sequence>
<dbReference type="AlphaFoldDB" id="A0A7W0CIX7"/>
<comment type="caution">
    <text evidence="2">The sequence shown here is derived from an EMBL/GenBank/DDBJ whole genome shotgun (WGS) entry which is preliminary data.</text>
</comment>
<organism evidence="2 3">
    <name type="scientific">Nonomuraea soli</name>
    <dbReference type="NCBI Taxonomy" id="1032476"/>
    <lineage>
        <taxon>Bacteria</taxon>
        <taxon>Bacillati</taxon>
        <taxon>Actinomycetota</taxon>
        <taxon>Actinomycetes</taxon>
        <taxon>Streptosporangiales</taxon>
        <taxon>Streptosporangiaceae</taxon>
        <taxon>Nonomuraea</taxon>
    </lineage>
</organism>
<evidence type="ECO:0000313" key="3">
    <source>
        <dbReference type="Proteomes" id="UP000530928"/>
    </source>
</evidence>
<gene>
    <name evidence="2" type="ORF">HNR30_003347</name>
</gene>
<keyword evidence="1" id="KW-0812">Transmembrane</keyword>
<keyword evidence="1" id="KW-1133">Transmembrane helix</keyword>
<accession>A0A7W0CIX7</accession>
<dbReference type="RefSeq" id="WP_181610745.1">
    <property type="nucleotide sequence ID" value="NZ_BAABAM010000002.1"/>
</dbReference>
<evidence type="ECO:0000313" key="2">
    <source>
        <dbReference type="EMBL" id="MBA2892006.1"/>
    </source>
</evidence>
<evidence type="ECO:0000256" key="1">
    <source>
        <dbReference type="SAM" id="Phobius"/>
    </source>
</evidence>
<feature type="transmembrane region" description="Helical" evidence="1">
    <location>
        <begin position="31"/>
        <end position="52"/>
    </location>
</feature>